<dbReference type="RefSeq" id="WP_379583163.1">
    <property type="nucleotide sequence ID" value="NZ_JBHSQW010000009.1"/>
</dbReference>
<accession>A0ABW1IZ85</accession>
<evidence type="ECO:0000256" key="2">
    <source>
        <dbReference type="SAM" id="Phobius"/>
    </source>
</evidence>
<feature type="compositionally biased region" description="Low complexity" evidence="1">
    <location>
        <begin position="48"/>
        <end position="68"/>
    </location>
</feature>
<protein>
    <submittedName>
        <fullName evidence="3">Uncharacterized protein</fullName>
    </submittedName>
</protein>
<keyword evidence="4" id="KW-1185">Reference proteome</keyword>
<reference evidence="4" key="1">
    <citation type="journal article" date="2019" name="Int. J. Syst. Evol. Microbiol.">
        <title>The Global Catalogue of Microorganisms (GCM) 10K type strain sequencing project: providing services to taxonomists for standard genome sequencing and annotation.</title>
        <authorList>
            <consortium name="The Broad Institute Genomics Platform"/>
            <consortium name="The Broad Institute Genome Sequencing Center for Infectious Disease"/>
            <person name="Wu L."/>
            <person name="Ma J."/>
        </authorList>
    </citation>
    <scope>NUCLEOTIDE SEQUENCE [LARGE SCALE GENOMIC DNA]</scope>
    <source>
        <strain evidence="4">CCM 8391</strain>
    </source>
</reference>
<dbReference type="EMBL" id="JBHSQW010000009">
    <property type="protein sequence ID" value="MFC5993520.1"/>
    <property type="molecule type" value="Genomic_DNA"/>
</dbReference>
<keyword evidence="2" id="KW-1133">Transmembrane helix</keyword>
<organism evidence="3 4">
    <name type="scientific">Pseudonocardia hispaniensis</name>
    <dbReference type="NCBI Taxonomy" id="904933"/>
    <lineage>
        <taxon>Bacteria</taxon>
        <taxon>Bacillati</taxon>
        <taxon>Actinomycetota</taxon>
        <taxon>Actinomycetes</taxon>
        <taxon>Pseudonocardiales</taxon>
        <taxon>Pseudonocardiaceae</taxon>
        <taxon>Pseudonocardia</taxon>
    </lineage>
</organism>
<proteinExistence type="predicted"/>
<feature type="transmembrane region" description="Helical" evidence="2">
    <location>
        <begin position="6"/>
        <end position="33"/>
    </location>
</feature>
<sequence>MNSVALPLTIAAVALTIAVLALVTGGFALMAWVRRELERRPTREDLARALSRSGSSSAADPAARARPR</sequence>
<evidence type="ECO:0000313" key="4">
    <source>
        <dbReference type="Proteomes" id="UP001596302"/>
    </source>
</evidence>
<dbReference type="Proteomes" id="UP001596302">
    <property type="component" value="Unassembled WGS sequence"/>
</dbReference>
<evidence type="ECO:0000256" key="1">
    <source>
        <dbReference type="SAM" id="MobiDB-lite"/>
    </source>
</evidence>
<name>A0ABW1IZ85_9PSEU</name>
<comment type="caution">
    <text evidence="3">The sequence shown here is derived from an EMBL/GenBank/DDBJ whole genome shotgun (WGS) entry which is preliminary data.</text>
</comment>
<keyword evidence="2" id="KW-0472">Membrane</keyword>
<keyword evidence="2" id="KW-0812">Transmembrane</keyword>
<gene>
    <name evidence="3" type="ORF">ACFQE5_04730</name>
</gene>
<feature type="region of interest" description="Disordered" evidence="1">
    <location>
        <begin position="45"/>
        <end position="68"/>
    </location>
</feature>
<evidence type="ECO:0000313" key="3">
    <source>
        <dbReference type="EMBL" id="MFC5993520.1"/>
    </source>
</evidence>